<proteinExistence type="predicted"/>
<evidence type="ECO:0000313" key="2">
    <source>
        <dbReference type="Proteomes" id="UP000321926"/>
    </source>
</evidence>
<sequence>MKTTASIKHTIWQLLLLLLTTLVLPACEEDVTNIKNLDLTPKLVVTSFISPQDSFLVVRLQTTQPAIGKTLSDEQRKVKNASVTISDGNTTVALAYDEGMNRYQTEASNLVLAPGRTYTLKVNTPAGGSAEASCIIPDPANIQITEINFTSLKESNEFQQHDFYRYELNYTWRDAPGVTNYYHALAFMKYKVNIWPEPVDHLSDLYPVQSDANFVRDESAVNNMLHSPTFTLYGNQEGPVPKPYYLHAYLMVTDKHYYMYHKSLMEQQQIDGNPFAEAKFIYSNMVGALGVFGAYYRLEASKEIN</sequence>
<organism evidence="1 2">
    <name type="scientific">Pontibacter qinzhouensis</name>
    <dbReference type="NCBI Taxonomy" id="2603253"/>
    <lineage>
        <taxon>Bacteria</taxon>
        <taxon>Pseudomonadati</taxon>
        <taxon>Bacteroidota</taxon>
        <taxon>Cytophagia</taxon>
        <taxon>Cytophagales</taxon>
        <taxon>Hymenobacteraceae</taxon>
        <taxon>Pontibacter</taxon>
    </lineage>
</organism>
<reference evidence="1 2" key="1">
    <citation type="submission" date="2019-08" db="EMBL/GenBank/DDBJ databases">
        <authorList>
            <person name="Shi S."/>
        </authorList>
    </citation>
    <scope>NUCLEOTIDE SEQUENCE [LARGE SCALE GENOMIC DNA]</scope>
    <source>
        <strain evidence="1 2">GY10130</strain>
    </source>
</reference>
<name>A0A5C8K8G2_9BACT</name>
<dbReference type="AlphaFoldDB" id="A0A5C8K8G2"/>
<dbReference type="OrthoDB" id="1115009at2"/>
<dbReference type="Pfam" id="PF14054">
    <property type="entry name" value="DUF4249"/>
    <property type="match status" value="1"/>
</dbReference>
<dbReference type="EMBL" id="VRTY01000016">
    <property type="protein sequence ID" value="TXK49650.1"/>
    <property type="molecule type" value="Genomic_DNA"/>
</dbReference>
<gene>
    <name evidence="1" type="ORF">FVR03_06040</name>
</gene>
<accession>A0A5C8K8G2</accession>
<comment type="caution">
    <text evidence="1">The sequence shown here is derived from an EMBL/GenBank/DDBJ whole genome shotgun (WGS) entry which is preliminary data.</text>
</comment>
<protein>
    <submittedName>
        <fullName evidence="1">DUF4249 domain-containing protein</fullName>
    </submittedName>
</protein>
<evidence type="ECO:0000313" key="1">
    <source>
        <dbReference type="EMBL" id="TXK49650.1"/>
    </source>
</evidence>
<dbReference type="RefSeq" id="WP_147920838.1">
    <property type="nucleotide sequence ID" value="NZ_VRTY01000016.1"/>
</dbReference>
<dbReference type="InterPro" id="IPR025345">
    <property type="entry name" value="DUF4249"/>
</dbReference>
<keyword evidence="2" id="KW-1185">Reference proteome</keyword>
<dbReference type="Proteomes" id="UP000321926">
    <property type="component" value="Unassembled WGS sequence"/>
</dbReference>